<dbReference type="BioCyc" id="PHAL326442:PSHA_RS12090-MONOMER"/>
<evidence type="ECO:0000313" key="9">
    <source>
        <dbReference type="Proteomes" id="UP000006843"/>
    </source>
</evidence>
<feature type="transmembrane region" description="Helical" evidence="7">
    <location>
        <begin position="34"/>
        <end position="52"/>
    </location>
</feature>
<feature type="transmembrane region" description="Helical" evidence="7">
    <location>
        <begin position="105"/>
        <end position="130"/>
    </location>
</feature>
<dbReference type="eggNOG" id="COG1823">
    <property type="taxonomic scope" value="Bacteria"/>
</dbReference>
<accession>Q3II92</accession>
<keyword evidence="6 7" id="KW-0472">Membrane</keyword>
<dbReference type="InterPro" id="IPR001991">
    <property type="entry name" value="Na-dicarboxylate_symporter"/>
</dbReference>
<evidence type="ECO:0000256" key="4">
    <source>
        <dbReference type="ARBA" id="ARBA00022692"/>
    </source>
</evidence>
<organism evidence="8 9">
    <name type="scientific">Pseudoalteromonas translucida (strain TAC 125)</name>
    <dbReference type="NCBI Taxonomy" id="326442"/>
    <lineage>
        <taxon>Bacteria</taxon>
        <taxon>Pseudomonadati</taxon>
        <taxon>Pseudomonadota</taxon>
        <taxon>Gammaproteobacteria</taxon>
        <taxon>Alteromonadales</taxon>
        <taxon>Pseudoalteromonadaceae</taxon>
        <taxon>Pseudoalteromonas</taxon>
    </lineage>
</organism>
<name>Q3II92_PSET1</name>
<sequence>MSLAVLLMLALFVGLLFAIYLFSQKSKTLSRTVLFGLVLGSAFGLALQFLFAEHPQVINHVLSWVAVVGKGYVGLLKMVIMPLVLVFMIAAVVKLENQGSLGKISFVSISILLVTTALAALVGIAVTYGFNLSVEGLVAGTREAAQMTTLESKAANVANLNVPQMLLSFIPENPFADLSNTRSTSIIAVVIFGVLIGIAARKVMLERSELTAPIRTGVNALQATVMSLVKMVIALTPYGVAGLMANVVANSSGNDILNLLAFIIASYVAILLMFVVHGILLSLVGVSPKHYFTKIWPVMTFAFSSRSSAASIPMNIDTQVNQLKVPPAIANLSASFGATIGQNGCAGIYPAMLAMMVAPSVGIDPMTFEFILPLIGIVVISSFGIAGVGGGATFAALVVLPTMGLPIEIVALLISIEPLIDMARTALNVSGSITSGVITSKIMKTPQQD</sequence>
<dbReference type="PANTHER" id="PTHR42865">
    <property type="entry name" value="PROTON/GLUTAMATE-ASPARTATE SYMPORTER"/>
    <property type="match status" value="1"/>
</dbReference>
<dbReference type="PATRIC" id="fig|326442.8.peg.2365"/>
<keyword evidence="9" id="KW-1185">Reference proteome</keyword>
<comment type="similarity">
    <text evidence="2">Belongs to the dicarboxylate/amino acid:cation symporter (DAACS) (TC 2.A.23) family.</text>
</comment>
<feature type="transmembrane region" description="Helical" evidence="7">
    <location>
        <begin position="260"/>
        <end position="283"/>
    </location>
</feature>
<feature type="transmembrane region" description="Helical" evidence="7">
    <location>
        <begin position="370"/>
        <end position="388"/>
    </location>
</feature>
<proteinExistence type="inferred from homology"/>
<dbReference type="AlphaFoldDB" id="Q3II92"/>
<dbReference type="PANTHER" id="PTHR42865:SF5">
    <property type="entry name" value="L-CYSTINE TRANSPORTER TCYP"/>
    <property type="match status" value="1"/>
</dbReference>
<keyword evidence="5 7" id="KW-1133">Transmembrane helix</keyword>
<feature type="transmembrane region" description="Helical" evidence="7">
    <location>
        <begin position="220"/>
        <end position="240"/>
    </location>
</feature>
<dbReference type="HOGENOM" id="CLU_019375_0_1_6"/>
<dbReference type="SUPFAM" id="SSF118215">
    <property type="entry name" value="Proton glutamate symport protein"/>
    <property type="match status" value="1"/>
</dbReference>
<feature type="transmembrane region" description="Helical" evidence="7">
    <location>
        <begin position="72"/>
        <end position="93"/>
    </location>
</feature>
<gene>
    <name evidence="8" type="ordered locus">PSHAa2453</name>
</gene>
<dbReference type="GO" id="GO:0015184">
    <property type="term" value="F:L-cystine transmembrane transporter activity"/>
    <property type="evidence" value="ECO:0007669"/>
    <property type="project" value="TreeGrafter"/>
</dbReference>
<feature type="transmembrane region" description="Helical" evidence="7">
    <location>
        <begin position="183"/>
        <end position="200"/>
    </location>
</feature>
<feature type="transmembrane region" description="Helical" evidence="7">
    <location>
        <begin position="394"/>
        <end position="414"/>
    </location>
</feature>
<dbReference type="KEGG" id="pha:PSHAa2453"/>
<dbReference type="STRING" id="326442.PSHAa2453"/>
<keyword evidence="3" id="KW-0813">Transport</keyword>
<dbReference type="PRINTS" id="PR00173">
    <property type="entry name" value="EDTRNSPORT"/>
</dbReference>
<dbReference type="Gene3D" id="1.10.3860.10">
    <property type="entry name" value="Sodium:dicarboxylate symporter"/>
    <property type="match status" value="1"/>
</dbReference>
<dbReference type="InterPro" id="IPR036458">
    <property type="entry name" value="Na:dicarbo_symporter_sf"/>
</dbReference>
<reference evidence="8 9" key="1">
    <citation type="journal article" date="2005" name="Genome Res.">
        <title>Coping with cold: the genome of the versatile marine Antarctica bacterium Pseudoalteromonas haloplanktis TAC125.</title>
        <authorList>
            <person name="Medigue C."/>
            <person name="Krin E."/>
            <person name="Pascal G."/>
            <person name="Barbe V."/>
            <person name="Bernsel A."/>
            <person name="Bertin P."/>
            <person name="Cheung F."/>
            <person name="Cruveiller S."/>
            <person name="Damico S."/>
            <person name="Duilio A."/>
            <person name="Fang G."/>
            <person name="Feller G."/>
            <person name="Mangenot S."/>
            <person name="Marino G."/>
            <person name="Nilsson J."/>
            <person name="Parilli E."/>
            <person name="Rocha E."/>
            <person name="Rouy Z."/>
            <person name="Sekowska A."/>
            <person name="Tutino M.L."/>
            <person name="Vallenet D."/>
            <person name="von Heijne G."/>
            <person name="Danchin A."/>
        </authorList>
    </citation>
    <scope>NUCLEOTIDE SEQUENCE [LARGE SCALE GENOMIC DNA]</scope>
    <source>
        <strain evidence="9">TAC 125</strain>
    </source>
</reference>
<keyword evidence="4 7" id="KW-0812">Transmembrane</keyword>
<evidence type="ECO:0000256" key="7">
    <source>
        <dbReference type="SAM" id="Phobius"/>
    </source>
</evidence>
<dbReference type="EMBL" id="CR954246">
    <property type="protein sequence ID" value="CAI87502.1"/>
    <property type="molecule type" value="Genomic_DNA"/>
</dbReference>
<dbReference type="GO" id="GO:0005886">
    <property type="term" value="C:plasma membrane"/>
    <property type="evidence" value="ECO:0007669"/>
    <property type="project" value="TreeGrafter"/>
</dbReference>
<dbReference type="Pfam" id="PF00375">
    <property type="entry name" value="SDF"/>
    <property type="match status" value="1"/>
</dbReference>
<evidence type="ECO:0000313" key="8">
    <source>
        <dbReference type="EMBL" id="CAI87502.1"/>
    </source>
</evidence>
<evidence type="ECO:0000256" key="6">
    <source>
        <dbReference type="ARBA" id="ARBA00023136"/>
    </source>
</evidence>
<feature type="transmembrane region" description="Helical" evidence="7">
    <location>
        <begin position="6"/>
        <end position="22"/>
    </location>
</feature>
<protein>
    <submittedName>
        <fullName evidence="8">Sodium:dicarboxylate symporter</fullName>
    </submittedName>
</protein>
<evidence type="ECO:0000256" key="5">
    <source>
        <dbReference type="ARBA" id="ARBA00022989"/>
    </source>
</evidence>
<dbReference type="Proteomes" id="UP000006843">
    <property type="component" value="Chromosome I"/>
</dbReference>
<dbReference type="GO" id="GO:0015293">
    <property type="term" value="F:symporter activity"/>
    <property type="evidence" value="ECO:0007669"/>
    <property type="project" value="InterPro"/>
</dbReference>
<evidence type="ECO:0000256" key="1">
    <source>
        <dbReference type="ARBA" id="ARBA00004141"/>
    </source>
</evidence>
<evidence type="ECO:0000256" key="3">
    <source>
        <dbReference type="ARBA" id="ARBA00022448"/>
    </source>
</evidence>
<evidence type="ECO:0000256" key="2">
    <source>
        <dbReference type="ARBA" id="ARBA00006148"/>
    </source>
</evidence>
<comment type="subcellular location">
    <subcellularLocation>
        <location evidence="1">Membrane</location>
        <topology evidence="1">Multi-pass membrane protein</topology>
    </subcellularLocation>
</comment>